<dbReference type="GO" id="GO:0005524">
    <property type="term" value="F:ATP binding"/>
    <property type="evidence" value="ECO:0007669"/>
    <property type="project" value="UniProtKB-UniRule"/>
</dbReference>
<dbReference type="GO" id="GO:0000155">
    <property type="term" value="F:phosphorelay sensor kinase activity"/>
    <property type="evidence" value="ECO:0007669"/>
    <property type="project" value="UniProtKB-UniRule"/>
</dbReference>
<evidence type="ECO:0000256" key="14">
    <source>
        <dbReference type="PIRNR" id="PIRNR003167"/>
    </source>
</evidence>
<dbReference type="Gene3D" id="1.20.120.960">
    <property type="entry name" value="Histidine kinase NarX, sensor domain"/>
    <property type="match status" value="1"/>
</dbReference>
<gene>
    <name evidence="18" type="ORF">ABA45_14890</name>
</gene>
<dbReference type="SUPFAM" id="SSF158472">
    <property type="entry name" value="HAMP domain-like"/>
    <property type="match status" value="1"/>
</dbReference>
<dbReference type="Gene3D" id="1.20.5.1930">
    <property type="match status" value="1"/>
</dbReference>
<dbReference type="CDD" id="cd16917">
    <property type="entry name" value="HATPase_UhpB-NarQ-NarX-like"/>
    <property type="match status" value="1"/>
</dbReference>
<keyword evidence="13 14" id="KW-0472">Membrane</keyword>
<dbReference type="Gene3D" id="3.30.450.40">
    <property type="match status" value="1"/>
</dbReference>
<comment type="subcellular location">
    <subcellularLocation>
        <location evidence="2">Cell inner membrane</location>
        <topology evidence="2">Multi-pass membrane protein</topology>
    </subcellularLocation>
</comment>
<dbReference type="Pfam" id="PF00672">
    <property type="entry name" value="HAMP"/>
    <property type="match status" value="1"/>
</dbReference>
<feature type="domain" description="HAMP" evidence="17">
    <location>
        <begin position="188"/>
        <end position="240"/>
    </location>
</feature>
<dbReference type="InterPro" id="IPR029016">
    <property type="entry name" value="GAF-like_dom_sf"/>
</dbReference>
<dbReference type="PATRIC" id="fig|330734.3.peg.3138"/>
<keyword evidence="4 14" id="KW-0997">Cell inner membrane</keyword>
<keyword evidence="10 14" id="KW-0067">ATP-binding</keyword>
<evidence type="ECO:0000259" key="17">
    <source>
        <dbReference type="PROSITE" id="PS50885"/>
    </source>
</evidence>
<name>A0A0H4I5I6_9GAMM</name>
<dbReference type="InterPro" id="IPR005467">
    <property type="entry name" value="His_kinase_dom"/>
</dbReference>
<dbReference type="SMART" id="SM00304">
    <property type="entry name" value="HAMP"/>
    <property type="match status" value="1"/>
</dbReference>
<dbReference type="STRING" id="330734.ABA45_14890"/>
<sequence>MTSRNSLVNRIATAVSAVVLTAIVSMGVTLGVSQSIAGNATAINLAGTLRMGAYQLLAQVARLQDQNTADGRHVLNQMISRYNQRLVHADIIQSLPLTTDHPLAQRYRDVVSQWNSSVGPMLAQHRPGDSLTGSMINTTQSYVDNVDVLVSMLENRTEARISLLHLMQVISLVFAILIVLALFLDLKNRVLRPLRKLVSIAESVSKQDFSRKAELGGSDELAQLGSAFDQMTSELALTYYELESKVQAKTEELEKSHAALELLHSSSRTLFANHNLCDGAVPMLQQLEQMLGIGPINLYLHDKASAEPVQAVTTATTVRPFYCHDHSCNACLVTEEEHDELPLPGNDGRRLLLPIRTPGQLLGTLEVWYPASQDLSRTARRLLETLSDQLATAIFLERQITEEQQRTLIEERTVIARELHDSLAQSLSYLKIQVTRLRRMNMDGPQKTGYNAVLDELSTGLSSAYRQLRELLATFRLKLDTPDLGAALRQTVHEFSGRMAKPVNLAYKLPAQTLSPNEEIHTLQVVREALANAVKHSKAEAVWVNVSFESPQVKAKIRDNGRGLPDSGQPERHYGMIIMQERARSLGGQLTVANHPLGGVEVSLRFIPHARNQISVKPANIPRIADSN</sequence>
<evidence type="ECO:0000256" key="12">
    <source>
        <dbReference type="ARBA" id="ARBA00023012"/>
    </source>
</evidence>
<keyword evidence="5" id="KW-0597">Phosphoprotein</keyword>
<dbReference type="Proteomes" id="UP000036406">
    <property type="component" value="Chromosome"/>
</dbReference>
<dbReference type="CDD" id="cd19408">
    <property type="entry name" value="NarX_NarQ_sensor"/>
    <property type="match status" value="1"/>
</dbReference>
<evidence type="ECO:0000256" key="3">
    <source>
        <dbReference type="ARBA" id="ARBA00022475"/>
    </source>
</evidence>
<evidence type="ECO:0000256" key="13">
    <source>
        <dbReference type="ARBA" id="ARBA00023136"/>
    </source>
</evidence>
<evidence type="ECO:0000256" key="2">
    <source>
        <dbReference type="ARBA" id="ARBA00004429"/>
    </source>
</evidence>
<keyword evidence="8 14" id="KW-0547">Nucleotide-binding</keyword>
<dbReference type="Pfam" id="PF13675">
    <property type="entry name" value="PilJ"/>
    <property type="match status" value="1"/>
</dbReference>
<dbReference type="Gene3D" id="3.30.565.10">
    <property type="entry name" value="Histidine kinase-like ATPase, C-terminal domain"/>
    <property type="match status" value="1"/>
</dbReference>
<reference evidence="18 19" key="1">
    <citation type="submission" date="2015-05" db="EMBL/GenBank/DDBJ databases">
        <title>Complete genome of Marinobacter psychrophilus strain 20041T isolated from sea-ice of the Canadian Basin.</title>
        <authorList>
            <person name="Song L."/>
            <person name="Ren L."/>
            <person name="Yu Y."/>
            <person name="Wang X."/>
        </authorList>
    </citation>
    <scope>NUCLEOTIDE SEQUENCE [LARGE SCALE GENOMIC DNA]</scope>
    <source>
        <strain evidence="18 19">20041</strain>
    </source>
</reference>
<feature type="domain" description="Histidine kinase" evidence="16">
    <location>
        <begin position="414"/>
        <end position="610"/>
    </location>
</feature>
<dbReference type="InterPro" id="IPR042295">
    <property type="entry name" value="NarX-like_N_sf"/>
</dbReference>
<dbReference type="GO" id="GO:0046983">
    <property type="term" value="F:protein dimerization activity"/>
    <property type="evidence" value="ECO:0007669"/>
    <property type="project" value="UniProtKB-UniRule"/>
</dbReference>
<evidence type="ECO:0000313" key="19">
    <source>
        <dbReference type="Proteomes" id="UP000036406"/>
    </source>
</evidence>
<dbReference type="PANTHER" id="PTHR24421:SF51">
    <property type="entry name" value="NITRATE_NITRITE SENSOR PROTEIN NARX"/>
    <property type="match status" value="1"/>
</dbReference>
<dbReference type="EC" id="2.7.13.3" evidence="14"/>
<evidence type="ECO:0000256" key="15">
    <source>
        <dbReference type="SAM" id="Phobius"/>
    </source>
</evidence>
<proteinExistence type="predicted"/>
<evidence type="ECO:0000259" key="16">
    <source>
        <dbReference type="PROSITE" id="PS50109"/>
    </source>
</evidence>
<protein>
    <recommendedName>
        <fullName evidence="14">Sensor protein</fullName>
        <ecNumber evidence="14">2.7.13.3</ecNumber>
    </recommendedName>
</protein>
<dbReference type="EMBL" id="CP011494">
    <property type="protein sequence ID" value="AKO54396.1"/>
    <property type="molecule type" value="Genomic_DNA"/>
</dbReference>
<dbReference type="InterPro" id="IPR050482">
    <property type="entry name" value="Sensor_HK_TwoCompSys"/>
</dbReference>
<evidence type="ECO:0000256" key="9">
    <source>
        <dbReference type="ARBA" id="ARBA00022777"/>
    </source>
</evidence>
<dbReference type="Gene3D" id="1.10.8.500">
    <property type="entry name" value="HAMP domain in histidine kinase"/>
    <property type="match status" value="1"/>
</dbReference>
<keyword evidence="19" id="KW-1185">Reference proteome</keyword>
<dbReference type="CDD" id="cd06225">
    <property type="entry name" value="HAMP"/>
    <property type="match status" value="1"/>
</dbReference>
<dbReference type="Pfam" id="PF02518">
    <property type="entry name" value="HATPase_c"/>
    <property type="match status" value="1"/>
</dbReference>
<dbReference type="GO" id="GO:0005886">
    <property type="term" value="C:plasma membrane"/>
    <property type="evidence" value="ECO:0007669"/>
    <property type="project" value="UniProtKB-SubCell"/>
</dbReference>
<dbReference type="InterPro" id="IPR016380">
    <property type="entry name" value="Sig_transdc_His_kin_NarX/NarQ"/>
</dbReference>
<keyword evidence="7 15" id="KW-0812">Transmembrane</keyword>
<dbReference type="InterPro" id="IPR003594">
    <property type="entry name" value="HATPase_dom"/>
</dbReference>
<dbReference type="PIRSF" id="PIRSF003167">
    <property type="entry name" value="STHK_NarX/NarQ"/>
    <property type="match status" value="1"/>
</dbReference>
<evidence type="ECO:0000256" key="4">
    <source>
        <dbReference type="ARBA" id="ARBA00022519"/>
    </source>
</evidence>
<dbReference type="SUPFAM" id="SSF55781">
    <property type="entry name" value="GAF domain-like"/>
    <property type="match status" value="2"/>
</dbReference>
<dbReference type="PROSITE" id="PS50885">
    <property type="entry name" value="HAMP"/>
    <property type="match status" value="1"/>
</dbReference>
<keyword evidence="11 15" id="KW-1133">Transmembrane helix</keyword>
<evidence type="ECO:0000256" key="6">
    <source>
        <dbReference type="ARBA" id="ARBA00022679"/>
    </source>
</evidence>
<keyword evidence="6 14" id="KW-0808">Transferase</keyword>
<feature type="transmembrane region" description="Helical" evidence="15">
    <location>
        <begin position="163"/>
        <end position="186"/>
    </location>
</feature>
<evidence type="ECO:0000256" key="7">
    <source>
        <dbReference type="ARBA" id="ARBA00022692"/>
    </source>
</evidence>
<dbReference type="InterPro" id="IPR029095">
    <property type="entry name" value="NarX-like_N"/>
</dbReference>
<dbReference type="RefSeq" id="WP_048389141.1">
    <property type="nucleotide sequence ID" value="NZ_CP011494.1"/>
</dbReference>
<dbReference type="InterPro" id="IPR003660">
    <property type="entry name" value="HAMP_dom"/>
</dbReference>
<dbReference type="SMART" id="SM00387">
    <property type="entry name" value="HATPase_c"/>
    <property type="match status" value="1"/>
</dbReference>
<evidence type="ECO:0000256" key="8">
    <source>
        <dbReference type="ARBA" id="ARBA00022741"/>
    </source>
</evidence>
<evidence type="ECO:0000313" key="18">
    <source>
        <dbReference type="EMBL" id="AKO54396.1"/>
    </source>
</evidence>
<dbReference type="KEGG" id="mpq:ABA45_14890"/>
<evidence type="ECO:0000256" key="5">
    <source>
        <dbReference type="ARBA" id="ARBA00022553"/>
    </source>
</evidence>
<keyword evidence="12 14" id="KW-0902">Two-component regulatory system</keyword>
<evidence type="ECO:0000256" key="10">
    <source>
        <dbReference type="ARBA" id="ARBA00022840"/>
    </source>
</evidence>
<evidence type="ECO:0000256" key="1">
    <source>
        <dbReference type="ARBA" id="ARBA00000085"/>
    </source>
</evidence>
<dbReference type="AlphaFoldDB" id="A0A0H4I5I6"/>
<accession>A0A0H4I5I6</accession>
<dbReference type="PANTHER" id="PTHR24421">
    <property type="entry name" value="NITRATE/NITRITE SENSOR PROTEIN NARX-RELATED"/>
    <property type="match status" value="1"/>
</dbReference>
<dbReference type="InterPro" id="IPR036890">
    <property type="entry name" value="HATPase_C_sf"/>
</dbReference>
<keyword evidence="3 14" id="KW-1003">Cell membrane</keyword>
<organism evidence="18 19">
    <name type="scientific">Marinobacter psychrophilus</name>
    <dbReference type="NCBI Taxonomy" id="330734"/>
    <lineage>
        <taxon>Bacteria</taxon>
        <taxon>Pseudomonadati</taxon>
        <taxon>Pseudomonadota</taxon>
        <taxon>Gammaproteobacteria</taxon>
        <taxon>Pseudomonadales</taxon>
        <taxon>Marinobacteraceae</taxon>
        <taxon>Marinobacter</taxon>
    </lineage>
</organism>
<dbReference type="InterPro" id="IPR011712">
    <property type="entry name" value="Sig_transdc_His_kin_sub3_dim/P"/>
</dbReference>
<dbReference type="Pfam" id="PF07730">
    <property type="entry name" value="HisKA_3"/>
    <property type="match status" value="1"/>
</dbReference>
<dbReference type="PROSITE" id="PS50109">
    <property type="entry name" value="HIS_KIN"/>
    <property type="match status" value="1"/>
</dbReference>
<dbReference type="SUPFAM" id="SSF55874">
    <property type="entry name" value="ATPase domain of HSP90 chaperone/DNA topoisomerase II/histidine kinase"/>
    <property type="match status" value="1"/>
</dbReference>
<comment type="catalytic activity">
    <reaction evidence="1 14">
        <text>ATP + protein L-histidine = ADP + protein N-phospho-L-histidine.</text>
        <dbReference type="EC" id="2.7.13.3"/>
    </reaction>
</comment>
<evidence type="ECO:0000256" key="11">
    <source>
        <dbReference type="ARBA" id="ARBA00022989"/>
    </source>
</evidence>
<keyword evidence="9 14" id="KW-0418">Kinase</keyword>